<dbReference type="GO" id="GO:0016020">
    <property type="term" value="C:membrane"/>
    <property type="evidence" value="ECO:0007669"/>
    <property type="project" value="UniProtKB-SubCell"/>
</dbReference>
<dbReference type="InterPro" id="IPR039868">
    <property type="entry name" value="ARMD3-like"/>
</dbReference>
<dbReference type="AlphaFoldDB" id="A0A2B7ZTW2"/>
<dbReference type="InterPro" id="IPR013636">
    <property type="entry name" value="ARMH3_C"/>
</dbReference>
<dbReference type="PANTHER" id="PTHR13608">
    <property type="entry name" value="ARMADILLO-LIKE HELICAL DOMAIN-CONTAINING PROTEIN 3"/>
    <property type="match status" value="1"/>
</dbReference>
<evidence type="ECO:0000256" key="4">
    <source>
        <dbReference type="ARBA" id="ARBA00023136"/>
    </source>
</evidence>
<dbReference type="Pfam" id="PF08427">
    <property type="entry name" value="ARMH3_C"/>
    <property type="match status" value="1"/>
</dbReference>
<evidence type="ECO:0000256" key="2">
    <source>
        <dbReference type="ARBA" id="ARBA00022692"/>
    </source>
</evidence>
<evidence type="ECO:0000256" key="3">
    <source>
        <dbReference type="ARBA" id="ARBA00022989"/>
    </source>
</evidence>
<dbReference type="PANTHER" id="PTHR13608:SF3">
    <property type="entry name" value="ARMADILLO-LIKE HELICAL DOMAIN-CONTAINING PROTEIN 3"/>
    <property type="match status" value="1"/>
</dbReference>
<dbReference type="VEuPathDB" id="FungiDB:EMCG_06323"/>
<evidence type="ECO:0000256" key="1">
    <source>
        <dbReference type="ARBA" id="ARBA00004370"/>
    </source>
</evidence>
<name>A0A2B7ZTW2_9EURO</name>
<comment type="subcellular location">
    <subcellularLocation>
        <location evidence="1">Membrane</location>
    </subcellularLocation>
</comment>
<organism evidence="6 7">
    <name type="scientific">[Emmonsia] crescens</name>
    <dbReference type="NCBI Taxonomy" id="73230"/>
    <lineage>
        <taxon>Eukaryota</taxon>
        <taxon>Fungi</taxon>
        <taxon>Dikarya</taxon>
        <taxon>Ascomycota</taxon>
        <taxon>Pezizomycotina</taxon>
        <taxon>Eurotiomycetes</taxon>
        <taxon>Eurotiomycetidae</taxon>
        <taxon>Onygenales</taxon>
        <taxon>Ajellomycetaceae</taxon>
        <taxon>Emergomyces</taxon>
    </lineage>
</organism>
<keyword evidence="3" id="KW-1133">Transmembrane helix</keyword>
<dbReference type="GO" id="GO:0005829">
    <property type="term" value="C:cytosol"/>
    <property type="evidence" value="ECO:0007669"/>
    <property type="project" value="TreeGrafter"/>
</dbReference>
<dbReference type="EMBL" id="PDND01000003">
    <property type="protein sequence ID" value="PGH36841.1"/>
    <property type="molecule type" value="Genomic_DNA"/>
</dbReference>
<comment type="caution">
    <text evidence="6">The sequence shown here is derived from an EMBL/GenBank/DDBJ whole genome shotgun (WGS) entry which is preliminary data.</text>
</comment>
<proteinExistence type="predicted"/>
<sequence length="707" mass="78699">MEASPLTQQSRPDTFQPKIVNLYETLFLDPEYAEPSEGFWREFFLLPPERLRLSQILDVISPDDVLQIHLHTRQLFSRAIKEAASGDSPSDLHALETLTTFLGGVLTKKYTNPSSDIITVLAGIDEVDHVIADFVAALDGIIRNGAGFEIRMKAVEAAISMTSGGYKTSLISYFMHRDIFPALMKFVHDSDTRIQIFEPFVLLGLLSNYNKFEFQNPYQLRLDDFVNESTIQKIVNGAGATCTALRNGYVAVQDDLPEGWNLSSTLAFFGLGVLAPGRRRTRTQPLTPEETKARFGALPSPEATILLAIYDFINANKLFGFSFISSMPEKRSEESPFSSFLSLSSYLLQHAYRSTRVTLYAETNLFALRILVEEPFLCKQICSEERKRSVRLCRQRAPYLPLIHGDRILATVIFDIMIDTINHNLRRGLDVALYCHTISILLRLLTYVSSNKTRLTYHWSELWRTLVTLTRFLTTYATDLLSNPQIYNLATSLIDLIAFCISAGDTFLPDPASYDDLFYKVVETGPILARFKEIYKPCFSSSSLATSTSTKSAKPTGTKAAAIAAAAAAATNSAAHSIDTLISVASHFHSLLFLADKDKHTTTATTTTIPTTTEAGTTTAATTEILATSKKKNLSPREVHQIIKQGYDTLSIRSQEGLNLWEKWREADWKAELKRIARCAVEDARMVVVSKAEQALVLVDTSVGGGK</sequence>
<accession>A0A2B7ZTW2</accession>
<gene>
    <name evidence="6" type="ORF">GX50_00298</name>
</gene>
<keyword evidence="7" id="KW-1185">Reference proteome</keyword>
<evidence type="ECO:0000313" key="6">
    <source>
        <dbReference type="EMBL" id="PGH36841.1"/>
    </source>
</evidence>
<keyword evidence="2" id="KW-0812">Transmembrane</keyword>
<reference evidence="6 7" key="1">
    <citation type="submission" date="2017-10" db="EMBL/GenBank/DDBJ databases">
        <title>Comparative genomics in systemic dimorphic fungi from Ajellomycetaceae.</title>
        <authorList>
            <person name="Munoz J.F."/>
            <person name="Mcewen J.G."/>
            <person name="Clay O.K."/>
            <person name="Cuomo C.A."/>
        </authorList>
    </citation>
    <scope>NUCLEOTIDE SEQUENCE [LARGE SCALE GENOMIC DNA]</scope>
    <source>
        <strain evidence="6 7">UAMH4076</strain>
    </source>
</reference>
<feature type="domain" description="Armadillo-like helical" evidence="5">
    <location>
        <begin position="401"/>
        <end position="688"/>
    </location>
</feature>
<dbReference type="Proteomes" id="UP000226031">
    <property type="component" value="Unassembled WGS sequence"/>
</dbReference>
<protein>
    <recommendedName>
        <fullName evidence="5">Armadillo-like helical domain-containing protein</fullName>
    </recommendedName>
</protein>
<evidence type="ECO:0000313" key="7">
    <source>
        <dbReference type="Proteomes" id="UP000226031"/>
    </source>
</evidence>
<dbReference type="SMART" id="SM01158">
    <property type="entry name" value="DUF1741"/>
    <property type="match status" value="1"/>
</dbReference>
<keyword evidence="4" id="KW-0472">Membrane</keyword>
<evidence type="ECO:0000259" key="5">
    <source>
        <dbReference type="SMART" id="SM01158"/>
    </source>
</evidence>